<evidence type="ECO:0000256" key="3">
    <source>
        <dbReference type="ARBA" id="ARBA00022300"/>
    </source>
</evidence>
<dbReference type="Proteomes" id="UP001152798">
    <property type="component" value="Chromosome 5"/>
</dbReference>
<dbReference type="GO" id="GO:0030672">
    <property type="term" value="C:synaptic vesicle membrane"/>
    <property type="evidence" value="ECO:0007669"/>
    <property type="project" value="TreeGrafter"/>
</dbReference>
<dbReference type="AlphaFoldDB" id="A0A9P0HIG4"/>
<feature type="region of interest" description="Disordered" evidence="7">
    <location>
        <begin position="1"/>
        <end position="51"/>
    </location>
</feature>
<dbReference type="GO" id="GO:0099078">
    <property type="term" value="C:BORC complex"/>
    <property type="evidence" value="ECO:0007669"/>
    <property type="project" value="TreeGrafter"/>
</dbReference>
<reference evidence="8" key="1">
    <citation type="submission" date="2022-01" db="EMBL/GenBank/DDBJ databases">
        <authorList>
            <person name="King R."/>
        </authorList>
    </citation>
    <scope>NUCLEOTIDE SEQUENCE</scope>
</reference>
<dbReference type="PANTHER" id="PTHR31634">
    <property type="entry name" value="BLOC-1-RELATED COMPLEX SUBUNIT 5"/>
    <property type="match status" value="1"/>
</dbReference>
<dbReference type="Pfam" id="PF10158">
    <property type="entry name" value="LOH1CR12"/>
    <property type="match status" value="1"/>
</dbReference>
<keyword evidence="5" id="KW-0458">Lysosome</keyword>
<sequence length="267" mass="29850">MGSEQSTEAAPQKSKGSRIGQLKRGKSVPEQNRQEQEIETSRPGSCSPGLSVCSDSELPYISYTVNRPIGDSPKHPAKQGHLLRGKSLGANISPSRKSTLRKTPLSRVHNVVVVKPAAKEESTEKDPEILRLQKIPMFLPIMRSTLNVPAARDPEILERFDPRALHRLCLRCQRHMTESALSIANEQDRLGLRLKEINSEIAQTLAANVERQKRYSKHAETLSKVSELTAQIAKCHFVLNKTLESVEKLNNLLPPDERLEPFVWTTG</sequence>
<dbReference type="EMBL" id="OV725081">
    <property type="protein sequence ID" value="CAH1402719.1"/>
    <property type="molecule type" value="Genomic_DNA"/>
</dbReference>
<accession>A0A9P0HIG4</accession>
<evidence type="ECO:0000256" key="1">
    <source>
        <dbReference type="ARBA" id="ARBA00004122"/>
    </source>
</evidence>
<name>A0A9P0HIG4_NEZVI</name>
<keyword evidence="6" id="KW-0449">Lipoprotein</keyword>
<dbReference type="GO" id="GO:0032418">
    <property type="term" value="P:lysosome localization"/>
    <property type="evidence" value="ECO:0007669"/>
    <property type="project" value="InterPro"/>
</dbReference>
<keyword evidence="4" id="KW-0472">Membrane</keyword>
<organism evidence="8 9">
    <name type="scientific">Nezara viridula</name>
    <name type="common">Southern green stink bug</name>
    <name type="synonym">Cimex viridulus</name>
    <dbReference type="NCBI Taxonomy" id="85310"/>
    <lineage>
        <taxon>Eukaryota</taxon>
        <taxon>Metazoa</taxon>
        <taxon>Ecdysozoa</taxon>
        <taxon>Arthropoda</taxon>
        <taxon>Hexapoda</taxon>
        <taxon>Insecta</taxon>
        <taxon>Pterygota</taxon>
        <taxon>Neoptera</taxon>
        <taxon>Paraneoptera</taxon>
        <taxon>Hemiptera</taxon>
        <taxon>Heteroptera</taxon>
        <taxon>Panheteroptera</taxon>
        <taxon>Pentatomomorpha</taxon>
        <taxon>Pentatomoidea</taxon>
        <taxon>Pentatomidae</taxon>
        <taxon>Pentatominae</taxon>
        <taxon>Nezara</taxon>
    </lineage>
</organism>
<keyword evidence="9" id="KW-1185">Reference proteome</keyword>
<dbReference type="CDD" id="cd22789">
    <property type="entry name" value="BORCS5-like"/>
    <property type="match status" value="1"/>
</dbReference>
<evidence type="ECO:0000256" key="5">
    <source>
        <dbReference type="ARBA" id="ARBA00023228"/>
    </source>
</evidence>
<dbReference type="GO" id="GO:0098574">
    <property type="term" value="C:cytoplasmic side of lysosomal membrane"/>
    <property type="evidence" value="ECO:0007669"/>
    <property type="project" value="TreeGrafter"/>
</dbReference>
<dbReference type="OrthoDB" id="10035640at2759"/>
<protein>
    <recommendedName>
        <fullName evidence="3">BLOC-1-related complex subunit 5</fullName>
    </recommendedName>
</protein>
<comment type="subcellular location">
    <subcellularLocation>
        <location evidence="1">Lysosome membrane</location>
        <topology evidence="1">Lipid-anchor</topology>
        <orientation evidence="1">Cytoplasmic side</orientation>
    </subcellularLocation>
</comment>
<dbReference type="PANTHER" id="PTHR31634:SF2">
    <property type="entry name" value="BLOC-1-RELATED COMPLEX SUBUNIT 5"/>
    <property type="match status" value="1"/>
</dbReference>
<evidence type="ECO:0000313" key="8">
    <source>
        <dbReference type="EMBL" id="CAH1402719.1"/>
    </source>
</evidence>
<evidence type="ECO:0000256" key="7">
    <source>
        <dbReference type="SAM" id="MobiDB-lite"/>
    </source>
</evidence>
<evidence type="ECO:0000256" key="4">
    <source>
        <dbReference type="ARBA" id="ARBA00023136"/>
    </source>
</evidence>
<gene>
    <name evidence="8" type="ORF">NEZAVI_LOCUS11477</name>
</gene>
<dbReference type="InterPro" id="IPR018780">
    <property type="entry name" value="TBORCS5"/>
</dbReference>
<proteinExistence type="inferred from homology"/>
<evidence type="ECO:0000313" key="9">
    <source>
        <dbReference type="Proteomes" id="UP001152798"/>
    </source>
</evidence>
<dbReference type="GO" id="GO:0072384">
    <property type="term" value="P:organelle transport along microtubule"/>
    <property type="evidence" value="ECO:0007669"/>
    <property type="project" value="TreeGrafter"/>
</dbReference>
<dbReference type="GO" id="GO:1903744">
    <property type="term" value="P:positive regulation of anterograde synaptic vesicle transport"/>
    <property type="evidence" value="ECO:0007669"/>
    <property type="project" value="TreeGrafter"/>
</dbReference>
<evidence type="ECO:0000256" key="2">
    <source>
        <dbReference type="ARBA" id="ARBA00010235"/>
    </source>
</evidence>
<evidence type="ECO:0000256" key="6">
    <source>
        <dbReference type="ARBA" id="ARBA00023288"/>
    </source>
</evidence>
<comment type="similarity">
    <text evidence="2">Belongs to the BORCS5 family.</text>
</comment>